<dbReference type="InterPro" id="IPR001246">
    <property type="entry name" value="LipOase_plant"/>
</dbReference>
<evidence type="ECO:0000256" key="3">
    <source>
        <dbReference type="ARBA" id="ARBA00022767"/>
    </source>
</evidence>
<proteinExistence type="inferred from homology"/>
<keyword evidence="4" id="KW-0276">Fatty acid metabolism</keyword>
<evidence type="ECO:0000313" key="9">
    <source>
        <dbReference type="Proteomes" id="UP000236291"/>
    </source>
</evidence>
<comment type="caution">
    <text evidence="6">Lacks conserved residue(s) required for the propagation of feature annotation.</text>
</comment>
<dbReference type="SUPFAM" id="SSF49723">
    <property type="entry name" value="Lipase/lipooxygenase domain (PLAT/LH2 domain)"/>
    <property type="match status" value="1"/>
</dbReference>
<keyword evidence="3" id="KW-0443">Lipid metabolism</keyword>
<dbReference type="PROSITE" id="PS50095">
    <property type="entry name" value="PLAT"/>
    <property type="match status" value="1"/>
</dbReference>
<feature type="domain" description="PLAT" evidence="7">
    <location>
        <begin position="1"/>
        <end position="80"/>
    </location>
</feature>
<dbReference type="Pfam" id="PF01477">
    <property type="entry name" value="PLAT"/>
    <property type="match status" value="1"/>
</dbReference>
<name>A0A2K3MLB3_TRIPR</name>
<dbReference type="STRING" id="57577.A0A2K3MLB3"/>
<evidence type="ECO:0000256" key="6">
    <source>
        <dbReference type="PROSITE-ProRule" id="PRU00152"/>
    </source>
</evidence>
<dbReference type="GO" id="GO:0016702">
    <property type="term" value="F:oxidoreductase activity, acting on single donors with incorporation of molecular oxygen, incorporation of two atoms of oxygen"/>
    <property type="evidence" value="ECO:0007669"/>
    <property type="project" value="InterPro"/>
</dbReference>
<keyword evidence="2" id="KW-0444">Lipid biosynthesis</keyword>
<sequence>MSSISSLTKATDTEFSVTFDWDHEKMGVPGAFIIRNNHHSQFYLKKVTLYDIPGHGSITFLCNSWVYPAHRYIKDRVFFSNK</sequence>
<dbReference type="InterPro" id="IPR000907">
    <property type="entry name" value="LipOase"/>
</dbReference>
<dbReference type="Proteomes" id="UP000236291">
    <property type="component" value="Unassembled WGS sequence"/>
</dbReference>
<comment type="similarity">
    <text evidence="1">Belongs to the lipoxygenase family.</text>
</comment>
<dbReference type="InterPro" id="IPR001024">
    <property type="entry name" value="PLAT/LH2_dom"/>
</dbReference>
<dbReference type="EMBL" id="ASHM01066629">
    <property type="protein sequence ID" value="PNX91554.1"/>
    <property type="molecule type" value="Genomic_DNA"/>
</dbReference>
<gene>
    <name evidence="8" type="ORF">L195_g047685</name>
</gene>
<dbReference type="Gene3D" id="2.60.60.20">
    <property type="entry name" value="PLAT/LH2 domain"/>
    <property type="match status" value="1"/>
</dbReference>
<reference evidence="8 9" key="2">
    <citation type="journal article" date="2017" name="Front. Plant Sci.">
        <title>Gene Classification and Mining of Molecular Markers Useful in Red Clover (Trifolium pratense) Breeding.</title>
        <authorList>
            <person name="Istvanek J."/>
            <person name="Dluhosova J."/>
            <person name="Dluhos P."/>
            <person name="Patkova L."/>
            <person name="Nedelnik J."/>
            <person name="Repkova J."/>
        </authorList>
    </citation>
    <scope>NUCLEOTIDE SEQUENCE [LARGE SCALE GENOMIC DNA]</scope>
    <source>
        <strain evidence="9">cv. Tatra</strain>
        <tissue evidence="8">Young leaves</tissue>
    </source>
</reference>
<feature type="non-terminal residue" evidence="8">
    <location>
        <position position="82"/>
    </location>
</feature>
<evidence type="ECO:0000256" key="1">
    <source>
        <dbReference type="ARBA" id="ARBA00009419"/>
    </source>
</evidence>
<evidence type="ECO:0000256" key="2">
    <source>
        <dbReference type="ARBA" id="ARBA00022516"/>
    </source>
</evidence>
<dbReference type="AlphaFoldDB" id="A0A2K3MLB3"/>
<reference evidence="8 9" key="1">
    <citation type="journal article" date="2014" name="Am. J. Bot.">
        <title>Genome assembly and annotation for red clover (Trifolium pratense; Fabaceae).</title>
        <authorList>
            <person name="Istvanek J."/>
            <person name="Jaros M."/>
            <person name="Krenek A."/>
            <person name="Repkova J."/>
        </authorList>
    </citation>
    <scope>NUCLEOTIDE SEQUENCE [LARGE SCALE GENOMIC DNA]</scope>
    <source>
        <strain evidence="9">cv. Tatra</strain>
        <tissue evidence="8">Young leaves</tissue>
    </source>
</reference>
<keyword evidence="3" id="KW-0925">Oxylipin biosynthesis</keyword>
<dbReference type="GO" id="GO:0034440">
    <property type="term" value="P:lipid oxidation"/>
    <property type="evidence" value="ECO:0007669"/>
    <property type="project" value="InterPro"/>
</dbReference>
<dbReference type="PRINTS" id="PR00468">
    <property type="entry name" value="PLTLPOXGNASE"/>
</dbReference>
<dbReference type="InterPro" id="IPR036392">
    <property type="entry name" value="PLAT/LH2_dom_sf"/>
</dbReference>
<evidence type="ECO:0000259" key="7">
    <source>
        <dbReference type="PROSITE" id="PS50095"/>
    </source>
</evidence>
<comment type="caution">
    <text evidence="8">The sequence shown here is derived from an EMBL/GenBank/DDBJ whole genome shotgun (WGS) entry which is preliminary data.</text>
</comment>
<dbReference type="PANTHER" id="PTHR11771">
    <property type="entry name" value="LIPOXYGENASE"/>
    <property type="match status" value="1"/>
</dbReference>
<protein>
    <submittedName>
        <fullName evidence="8">Lipoxygenase</fullName>
    </submittedName>
</protein>
<evidence type="ECO:0000256" key="4">
    <source>
        <dbReference type="ARBA" id="ARBA00022832"/>
    </source>
</evidence>
<evidence type="ECO:0000313" key="8">
    <source>
        <dbReference type="EMBL" id="PNX91554.1"/>
    </source>
</evidence>
<keyword evidence="5" id="KW-0275">Fatty acid biosynthesis</keyword>
<dbReference type="GO" id="GO:0031408">
    <property type="term" value="P:oxylipin biosynthetic process"/>
    <property type="evidence" value="ECO:0007669"/>
    <property type="project" value="UniProtKB-KW"/>
</dbReference>
<dbReference type="SMART" id="SM00308">
    <property type="entry name" value="LH2"/>
    <property type="match status" value="1"/>
</dbReference>
<dbReference type="GO" id="GO:0006633">
    <property type="term" value="P:fatty acid biosynthetic process"/>
    <property type="evidence" value="ECO:0007669"/>
    <property type="project" value="UniProtKB-KW"/>
</dbReference>
<organism evidence="8 9">
    <name type="scientific">Trifolium pratense</name>
    <name type="common">Red clover</name>
    <dbReference type="NCBI Taxonomy" id="57577"/>
    <lineage>
        <taxon>Eukaryota</taxon>
        <taxon>Viridiplantae</taxon>
        <taxon>Streptophyta</taxon>
        <taxon>Embryophyta</taxon>
        <taxon>Tracheophyta</taxon>
        <taxon>Spermatophyta</taxon>
        <taxon>Magnoliopsida</taxon>
        <taxon>eudicotyledons</taxon>
        <taxon>Gunneridae</taxon>
        <taxon>Pentapetalae</taxon>
        <taxon>rosids</taxon>
        <taxon>fabids</taxon>
        <taxon>Fabales</taxon>
        <taxon>Fabaceae</taxon>
        <taxon>Papilionoideae</taxon>
        <taxon>50 kb inversion clade</taxon>
        <taxon>NPAAA clade</taxon>
        <taxon>Hologalegina</taxon>
        <taxon>IRL clade</taxon>
        <taxon>Trifolieae</taxon>
        <taxon>Trifolium</taxon>
    </lineage>
</organism>
<accession>A0A2K3MLB3</accession>
<evidence type="ECO:0000256" key="5">
    <source>
        <dbReference type="ARBA" id="ARBA00023160"/>
    </source>
</evidence>
<dbReference type="GO" id="GO:0046872">
    <property type="term" value="F:metal ion binding"/>
    <property type="evidence" value="ECO:0007669"/>
    <property type="project" value="InterPro"/>
</dbReference>